<gene>
    <name evidence="5" type="ORF">N47_E48520</name>
</gene>
<dbReference type="GO" id="GO:0032259">
    <property type="term" value="P:methylation"/>
    <property type="evidence" value="ECO:0007669"/>
    <property type="project" value="InterPro"/>
</dbReference>
<evidence type="ECO:0000256" key="3">
    <source>
        <dbReference type="PROSITE-ProRule" id="PRU00182"/>
    </source>
</evidence>
<dbReference type="InterPro" id="IPR047048">
    <property type="entry name" value="TlyA"/>
</dbReference>
<evidence type="ECO:0000313" key="5">
    <source>
        <dbReference type="EMBL" id="CBX31340.1"/>
    </source>
</evidence>
<organism evidence="5">
    <name type="scientific">uncultured Desulfobacterium sp</name>
    <dbReference type="NCBI Taxonomy" id="201089"/>
    <lineage>
        <taxon>Bacteria</taxon>
        <taxon>Pseudomonadati</taxon>
        <taxon>Thermodesulfobacteriota</taxon>
        <taxon>Desulfobacteria</taxon>
        <taxon>Desulfobacterales</taxon>
        <taxon>Desulfobacteriaceae</taxon>
        <taxon>Desulfobacterium</taxon>
        <taxon>environmental samples</taxon>
    </lineage>
</organism>
<dbReference type="CDD" id="cd00165">
    <property type="entry name" value="S4"/>
    <property type="match status" value="1"/>
</dbReference>
<dbReference type="PIRSF" id="PIRSF005578">
    <property type="entry name" value="TlyA"/>
    <property type="match status" value="1"/>
</dbReference>
<dbReference type="SUPFAM" id="SSF53335">
    <property type="entry name" value="S-adenosyl-L-methionine-dependent methyltransferases"/>
    <property type="match status" value="1"/>
</dbReference>
<keyword evidence="1 3" id="KW-0694">RNA-binding</keyword>
<dbReference type="Gene3D" id="3.10.290.10">
    <property type="entry name" value="RNA-binding S4 domain"/>
    <property type="match status" value="1"/>
</dbReference>
<dbReference type="PANTHER" id="PTHR32319:SF0">
    <property type="entry name" value="BACTERIAL HEMOLYSIN-LIKE PROTEIN"/>
    <property type="match status" value="1"/>
</dbReference>
<evidence type="ECO:0000256" key="2">
    <source>
        <dbReference type="ARBA" id="ARBA00029460"/>
    </source>
</evidence>
<dbReference type="GO" id="GO:0003723">
    <property type="term" value="F:RNA binding"/>
    <property type="evidence" value="ECO:0007669"/>
    <property type="project" value="UniProtKB-KW"/>
</dbReference>
<dbReference type="InterPro" id="IPR002942">
    <property type="entry name" value="S4_RNA-bd"/>
</dbReference>
<name>E1YJ86_9BACT</name>
<accession>E1YJ86</accession>
<dbReference type="EMBL" id="FR695877">
    <property type="protein sequence ID" value="CBX31340.1"/>
    <property type="molecule type" value="Genomic_DNA"/>
</dbReference>
<dbReference type="InterPro" id="IPR029063">
    <property type="entry name" value="SAM-dependent_MTases_sf"/>
</dbReference>
<dbReference type="GO" id="GO:0008168">
    <property type="term" value="F:methyltransferase activity"/>
    <property type="evidence" value="ECO:0007669"/>
    <property type="project" value="InterPro"/>
</dbReference>
<dbReference type="InterPro" id="IPR002877">
    <property type="entry name" value="RNA_MeTrfase_FtsJ_dom"/>
</dbReference>
<dbReference type="AlphaFoldDB" id="E1YJ86"/>
<feature type="domain" description="RNA-binding S4" evidence="4">
    <location>
        <begin position="6"/>
        <end position="68"/>
    </location>
</feature>
<dbReference type="SUPFAM" id="SSF55174">
    <property type="entry name" value="Alpha-L RNA-binding motif"/>
    <property type="match status" value="1"/>
</dbReference>
<dbReference type="InterPro" id="IPR004538">
    <property type="entry name" value="Hemolysin_A/TlyA"/>
</dbReference>
<comment type="similarity">
    <text evidence="2">Belongs to the TlyA family.</text>
</comment>
<reference evidence="5" key="1">
    <citation type="journal article" date="2011" name="Environ. Microbiol.">
        <title>Genomic insights into the metabolic potential of the polycyclic aromatic hydrocarbon degrading sulfate-reducing Deltaproteobacterium N47.</title>
        <authorList>
            <person name="Bergmann F."/>
            <person name="Selesi D."/>
            <person name="Weinmaier T."/>
            <person name="Tischler P."/>
            <person name="Rattei T."/>
            <person name="Meckenstock R.U."/>
        </authorList>
    </citation>
    <scope>NUCLEOTIDE SEQUENCE</scope>
</reference>
<dbReference type="PROSITE" id="PS50889">
    <property type="entry name" value="S4"/>
    <property type="match status" value="1"/>
</dbReference>
<dbReference type="Pfam" id="PF01728">
    <property type="entry name" value="FtsJ"/>
    <property type="match status" value="1"/>
</dbReference>
<evidence type="ECO:0000259" key="4">
    <source>
        <dbReference type="SMART" id="SM00363"/>
    </source>
</evidence>
<dbReference type="PANTHER" id="PTHR32319">
    <property type="entry name" value="BACTERIAL HEMOLYSIN-LIKE PROTEIN"/>
    <property type="match status" value="1"/>
</dbReference>
<dbReference type="SMART" id="SM00363">
    <property type="entry name" value="S4"/>
    <property type="match status" value="1"/>
</dbReference>
<evidence type="ECO:0000256" key="1">
    <source>
        <dbReference type="ARBA" id="ARBA00022884"/>
    </source>
</evidence>
<protein>
    <submittedName>
        <fullName evidence="5">Uncharacterized protein yqxC</fullName>
    </submittedName>
</protein>
<sequence length="250" mass="27341">MSENKKRLDVAVHECGLAQSRQRARSLIMAGKVLVNDNIFDKPGVMISKTDALSLKEPDMPFVSRGGIKLEAALKEFDADVNELICLDVGASTGGFTDCLLKHGAKKVFAVDVGYGQLAWTLRQDARVTVIERTNIRYMLPETLGGLVDFVTIDVSFISLKTVVPVVMKFLTCNAGIIALIKPQFEVGKGNVGKGGVVKDPLLHTEVINSLTDFFSKTGLDIEGVIASPITGPKGNKEFLIYMKYKEYRE</sequence>
<dbReference type="Gene3D" id="3.40.50.150">
    <property type="entry name" value="Vaccinia Virus protein VP39"/>
    <property type="match status" value="1"/>
</dbReference>
<proteinExistence type="inferred from homology"/>
<dbReference type="InterPro" id="IPR036986">
    <property type="entry name" value="S4_RNA-bd_sf"/>
</dbReference>
<dbReference type="NCBIfam" id="TIGR00478">
    <property type="entry name" value="tly"/>
    <property type="match status" value="1"/>
</dbReference>
<dbReference type="Pfam" id="PF01479">
    <property type="entry name" value="S4"/>
    <property type="match status" value="1"/>
</dbReference>